<evidence type="ECO:0000256" key="1">
    <source>
        <dbReference type="ARBA" id="ARBA00004651"/>
    </source>
</evidence>
<feature type="domain" description="Major facilitator superfamily (MFS) profile" evidence="8">
    <location>
        <begin position="1"/>
        <end position="246"/>
    </location>
</feature>
<dbReference type="SUPFAM" id="SSF103473">
    <property type="entry name" value="MFS general substrate transporter"/>
    <property type="match status" value="1"/>
</dbReference>
<keyword evidence="3 7" id="KW-0812">Transmembrane</keyword>
<keyword evidence="2" id="KW-0813">Transport</keyword>
<keyword evidence="4 7" id="KW-1133">Transmembrane helix</keyword>
<reference evidence="9 10" key="1">
    <citation type="submission" date="2015-07" db="EMBL/GenBank/DDBJ databases">
        <title>Genome sequencing of Kibdelosporangium phytohabitans.</title>
        <authorList>
            <person name="Qin S."/>
            <person name="Xing K."/>
        </authorList>
    </citation>
    <scope>NUCLEOTIDE SEQUENCE [LARGE SCALE GENOMIC DNA]</scope>
    <source>
        <strain evidence="9 10">KLBMP1111</strain>
    </source>
</reference>
<proteinExistence type="predicted"/>
<dbReference type="Gene3D" id="1.20.1720.10">
    <property type="entry name" value="Multidrug resistance protein D"/>
    <property type="match status" value="1"/>
</dbReference>
<evidence type="ECO:0000313" key="9">
    <source>
        <dbReference type="EMBL" id="ALG09881.1"/>
    </source>
</evidence>
<dbReference type="KEGG" id="kphy:AOZ06_25950"/>
<evidence type="ECO:0000256" key="6">
    <source>
        <dbReference type="SAM" id="MobiDB-lite"/>
    </source>
</evidence>
<evidence type="ECO:0000256" key="5">
    <source>
        <dbReference type="ARBA" id="ARBA00023136"/>
    </source>
</evidence>
<dbReference type="PANTHER" id="PTHR42718:SF9">
    <property type="entry name" value="MAJOR FACILITATOR SUPERFAMILY MULTIDRUG TRANSPORTER MFSC"/>
    <property type="match status" value="1"/>
</dbReference>
<accession>A0A0N9I1H7</accession>
<comment type="subcellular location">
    <subcellularLocation>
        <location evidence="1">Cell membrane</location>
        <topology evidence="1">Multi-pass membrane protein</topology>
    </subcellularLocation>
</comment>
<feature type="transmembrane region" description="Helical" evidence="7">
    <location>
        <begin position="92"/>
        <end position="116"/>
    </location>
</feature>
<evidence type="ECO:0000256" key="4">
    <source>
        <dbReference type="ARBA" id="ARBA00022989"/>
    </source>
</evidence>
<dbReference type="InterPro" id="IPR036259">
    <property type="entry name" value="MFS_trans_sf"/>
</dbReference>
<dbReference type="PROSITE" id="PS50850">
    <property type="entry name" value="MFS"/>
    <property type="match status" value="1"/>
</dbReference>
<sequence>MTWVVVFGAFMGALDSSLVDIGLDTISQTLGAPLTSVQWVASGYLLALGAALPISAWLGRRMGTGRLWLASLVAFTVTSVLCAVAPDLPALVVMRVLQGLAGGFLGPAGQAVIGQIAGPRRLGRVMSIADLAVVVAPAIGPATGGLSVLSYGIIQASGPGGLHAAEVIVTLALGARRPARVRGHQSRQEEPRPEPEPVRRSRLPRGKRGGVLHRWRAVRQRDRAAAVLRAGPWRARWTPLMQEFLH</sequence>
<keyword evidence="5 7" id="KW-0472">Membrane</keyword>
<evidence type="ECO:0000256" key="3">
    <source>
        <dbReference type="ARBA" id="ARBA00022692"/>
    </source>
</evidence>
<dbReference type="AlphaFoldDB" id="A0A0N9I1H7"/>
<dbReference type="InterPro" id="IPR020846">
    <property type="entry name" value="MFS_dom"/>
</dbReference>
<dbReference type="STRING" id="860235.AOZ06_25950"/>
<name>A0A0N9I1H7_9PSEU</name>
<dbReference type="PANTHER" id="PTHR42718">
    <property type="entry name" value="MAJOR FACILITATOR SUPERFAMILY MULTIDRUG TRANSPORTER MFSC"/>
    <property type="match status" value="1"/>
</dbReference>
<dbReference type="Pfam" id="PF07690">
    <property type="entry name" value="MFS_1"/>
    <property type="match status" value="1"/>
</dbReference>
<dbReference type="InterPro" id="IPR011701">
    <property type="entry name" value="MFS"/>
</dbReference>
<feature type="transmembrane region" description="Helical" evidence="7">
    <location>
        <begin position="128"/>
        <end position="154"/>
    </location>
</feature>
<dbReference type="GO" id="GO:0005886">
    <property type="term" value="C:plasma membrane"/>
    <property type="evidence" value="ECO:0007669"/>
    <property type="project" value="UniProtKB-SubCell"/>
</dbReference>
<evidence type="ECO:0000256" key="2">
    <source>
        <dbReference type="ARBA" id="ARBA00022448"/>
    </source>
</evidence>
<dbReference type="GO" id="GO:0022857">
    <property type="term" value="F:transmembrane transporter activity"/>
    <property type="evidence" value="ECO:0007669"/>
    <property type="project" value="InterPro"/>
</dbReference>
<protein>
    <recommendedName>
        <fullName evidence="8">Major facilitator superfamily (MFS) profile domain-containing protein</fullName>
    </recommendedName>
</protein>
<gene>
    <name evidence="9" type="ORF">AOZ06_25950</name>
</gene>
<dbReference type="Proteomes" id="UP000063699">
    <property type="component" value="Chromosome"/>
</dbReference>
<feature type="transmembrane region" description="Helical" evidence="7">
    <location>
        <begin position="67"/>
        <end position="86"/>
    </location>
</feature>
<evidence type="ECO:0000313" key="10">
    <source>
        <dbReference type="Proteomes" id="UP000063699"/>
    </source>
</evidence>
<dbReference type="EMBL" id="CP012752">
    <property type="protein sequence ID" value="ALG09881.1"/>
    <property type="molecule type" value="Genomic_DNA"/>
</dbReference>
<evidence type="ECO:0000259" key="8">
    <source>
        <dbReference type="PROSITE" id="PS50850"/>
    </source>
</evidence>
<dbReference type="RefSeq" id="WP_054291785.1">
    <property type="nucleotide sequence ID" value="NZ_CP012752.1"/>
</dbReference>
<organism evidence="9 10">
    <name type="scientific">Kibdelosporangium phytohabitans</name>
    <dbReference type="NCBI Taxonomy" id="860235"/>
    <lineage>
        <taxon>Bacteria</taxon>
        <taxon>Bacillati</taxon>
        <taxon>Actinomycetota</taxon>
        <taxon>Actinomycetes</taxon>
        <taxon>Pseudonocardiales</taxon>
        <taxon>Pseudonocardiaceae</taxon>
        <taxon>Kibdelosporangium</taxon>
    </lineage>
</organism>
<keyword evidence="10" id="KW-1185">Reference proteome</keyword>
<feature type="region of interest" description="Disordered" evidence="6">
    <location>
        <begin position="179"/>
        <end position="206"/>
    </location>
</feature>
<evidence type="ECO:0000256" key="7">
    <source>
        <dbReference type="SAM" id="Phobius"/>
    </source>
</evidence>
<feature type="compositionally biased region" description="Basic and acidic residues" evidence="6">
    <location>
        <begin position="186"/>
        <end position="199"/>
    </location>
</feature>
<feature type="transmembrane region" description="Helical" evidence="7">
    <location>
        <begin position="41"/>
        <end position="60"/>
    </location>
</feature>